<evidence type="ECO:0000256" key="3">
    <source>
        <dbReference type="ARBA" id="ARBA00022723"/>
    </source>
</evidence>
<dbReference type="PANTHER" id="PTHR46696">
    <property type="entry name" value="P450, PUTATIVE (EUROFUNG)-RELATED"/>
    <property type="match status" value="1"/>
</dbReference>
<dbReference type="Gene3D" id="1.10.630.10">
    <property type="entry name" value="Cytochrome P450"/>
    <property type="match status" value="1"/>
</dbReference>
<dbReference type="PANTHER" id="PTHR46696:SF1">
    <property type="entry name" value="CYTOCHROME P450 YJIB-RELATED"/>
    <property type="match status" value="1"/>
</dbReference>
<sequence length="401" mass="44941">MNTITVPNLASPEFKANPYPFYARLRAEAPIFRTTLPSREPAWLVTRYDDAVALLKDDRLAKDRRNALAPGSKAPWVPAMLRPLAQNMLDLDAPHHTRLRGLVHKAFTARPIERPRERIQELCDDLLAAAQRRRQLDLIHDYAVPVPATIIAELLGVPVADRERFHAWSTRMVSTSTPADMVRLLPTLWQFLRYLRRLIALRRADPRDDLTSALIAAEEAGDTLSEDELMAMMVLLLIAGHETTINLIGGGTLALLEHPGQLQRLRADPALIKPAVEELARFTSPVELATERYARVDIPIHDVVIPRGEKVLVVLGSANRDERQFASPDVLDITREPNKHLAFGQGAHYCLGSPLARMEGQIAIGTLIVRLPTLRLVRQPAELRWNKGLFVRGLTQLPLAF</sequence>
<keyword evidence="9" id="KW-1185">Reference proteome</keyword>
<dbReference type="InterPro" id="IPR001128">
    <property type="entry name" value="Cyt_P450"/>
</dbReference>
<keyword evidence="4 7" id="KW-0560">Oxidoreductase</keyword>
<comment type="caution">
    <text evidence="8">The sequence shown here is derived from an EMBL/GenBank/DDBJ whole genome shotgun (WGS) entry which is preliminary data.</text>
</comment>
<dbReference type="SUPFAM" id="SSF48264">
    <property type="entry name" value="Cytochrome P450"/>
    <property type="match status" value="1"/>
</dbReference>
<evidence type="ECO:0000256" key="1">
    <source>
        <dbReference type="ARBA" id="ARBA00010617"/>
    </source>
</evidence>
<dbReference type="EMBL" id="LJCR01000057">
    <property type="protein sequence ID" value="KPV54433.1"/>
    <property type="molecule type" value="Genomic_DNA"/>
</dbReference>
<evidence type="ECO:0000256" key="2">
    <source>
        <dbReference type="ARBA" id="ARBA00022617"/>
    </source>
</evidence>
<dbReference type="FunFam" id="1.10.630.10:FF:000018">
    <property type="entry name" value="Cytochrome P450 monooxygenase"/>
    <property type="match status" value="1"/>
</dbReference>
<dbReference type="GO" id="GO:0016705">
    <property type="term" value="F:oxidoreductase activity, acting on paired donors, with incorporation or reduction of molecular oxygen"/>
    <property type="evidence" value="ECO:0007669"/>
    <property type="project" value="InterPro"/>
</dbReference>
<dbReference type="AlphaFoldDB" id="A0A0P9DLP7"/>
<reference evidence="8 9" key="1">
    <citation type="submission" date="2015-09" db="EMBL/GenBank/DDBJ databases">
        <title>Draft genome sequence of Kouleothrix aurantiaca JCM 19913.</title>
        <authorList>
            <person name="Hemp J."/>
        </authorList>
    </citation>
    <scope>NUCLEOTIDE SEQUENCE [LARGE SCALE GENOMIC DNA]</scope>
    <source>
        <strain evidence="8 9">COM-B</strain>
    </source>
</reference>
<dbReference type="Pfam" id="PF00067">
    <property type="entry name" value="p450"/>
    <property type="match status" value="1"/>
</dbReference>
<dbReference type="PRINTS" id="PR00359">
    <property type="entry name" value="BP450"/>
</dbReference>
<dbReference type="GO" id="GO:0004497">
    <property type="term" value="F:monooxygenase activity"/>
    <property type="evidence" value="ECO:0007669"/>
    <property type="project" value="UniProtKB-KW"/>
</dbReference>
<evidence type="ECO:0000256" key="7">
    <source>
        <dbReference type="RuleBase" id="RU000461"/>
    </source>
</evidence>
<organism evidence="8 9">
    <name type="scientific">Kouleothrix aurantiaca</name>
    <dbReference type="NCBI Taxonomy" id="186479"/>
    <lineage>
        <taxon>Bacteria</taxon>
        <taxon>Bacillati</taxon>
        <taxon>Chloroflexota</taxon>
        <taxon>Chloroflexia</taxon>
        <taxon>Chloroflexales</taxon>
        <taxon>Roseiflexineae</taxon>
        <taxon>Roseiflexaceae</taxon>
        <taxon>Kouleothrix</taxon>
    </lineage>
</organism>
<gene>
    <name evidence="8" type="ORF">SE17_03750</name>
</gene>
<evidence type="ECO:0000313" key="9">
    <source>
        <dbReference type="Proteomes" id="UP000050509"/>
    </source>
</evidence>
<dbReference type="InterPro" id="IPR017972">
    <property type="entry name" value="Cyt_P450_CS"/>
</dbReference>
<keyword evidence="2 7" id="KW-0349">Heme</keyword>
<keyword evidence="3 7" id="KW-0479">Metal-binding</keyword>
<dbReference type="PROSITE" id="PS00086">
    <property type="entry name" value="CYTOCHROME_P450"/>
    <property type="match status" value="1"/>
</dbReference>
<keyword evidence="6 7" id="KW-0503">Monooxygenase</keyword>
<name>A0A0P9DLP7_9CHLR</name>
<accession>A0A0P9DLP7</accession>
<evidence type="ECO:0000313" key="8">
    <source>
        <dbReference type="EMBL" id="KPV54433.1"/>
    </source>
</evidence>
<proteinExistence type="inferred from homology"/>
<dbReference type="GO" id="GO:0020037">
    <property type="term" value="F:heme binding"/>
    <property type="evidence" value="ECO:0007669"/>
    <property type="project" value="InterPro"/>
</dbReference>
<keyword evidence="5 7" id="KW-0408">Iron</keyword>
<comment type="similarity">
    <text evidence="1 7">Belongs to the cytochrome P450 family.</text>
</comment>
<dbReference type="InterPro" id="IPR036396">
    <property type="entry name" value="Cyt_P450_sf"/>
</dbReference>
<evidence type="ECO:0000256" key="4">
    <source>
        <dbReference type="ARBA" id="ARBA00023002"/>
    </source>
</evidence>
<dbReference type="CDD" id="cd11029">
    <property type="entry name" value="CYP107-like"/>
    <property type="match status" value="1"/>
</dbReference>
<dbReference type="PATRIC" id="fig|186479.3.peg.9075"/>
<dbReference type="Proteomes" id="UP000050509">
    <property type="component" value="Unassembled WGS sequence"/>
</dbReference>
<dbReference type="GO" id="GO:0005506">
    <property type="term" value="F:iron ion binding"/>
    <property type="evidence" value="ECO:0007669"/>
    <property type="project" value="InterPro"/>
</dbReference>
<dbReference type="InterPro" id="IPR002397">
    <property type="entry name" value="Cyt_P450_B"/>
</dbReference>
<evidence type="ECO:0000256" key="6">
    <source>
        <dbReference type="ARBA" id="ARBA00023033"/>
    </source>
</evidence>
<protein>
    <submittedName>
        <fullName evidence="8">Cytochrome</fullName>
    </submittedName>
</protein>
<evidence type="ECO:0000256" key="5">
    <source>
        <dbReference type="ARBA" id="ARBA00023004"/>
    </source>
</evidence>